<dbReference type="SUPFAM" id="SSF48498">
    <property type="entry name" value="Tetracyclin repressor-like, C-terminal domain"/>
    <property type="match status" value="1"/>
</dbReference>
<dbReference type="GO" id="GO:0000976">
    <property type="term" value="F:transcription cis-regulatory region binding"/>
    <property type="evidence" value="ECO:0007669"/>
    <property type="project" value="TreeGrafter"/>
</dbReference>
<evidence type="ECO:0000259" key="5">
    <source>
        <dbReference type="PROSITE" id="PS50977"/>
    </source>
</evidence>
<dbReference type="Gene3D" id="1.10.357.10">
    <property type="entry name" value="Tetracycline Repressor, domain 2"/>
    <property type="match status" value="1"/>
</dbReference>
<evidence type="ECO:0000313" key="6">
    <source>
        <dbReference type="EMBL" id="XAY07734.1"/>
    </source>
</evidence>
<evidence type="ECO:0000256" key="3">
    <source>
        <dbReference type="ARBA" id="ARBA00023163"/>
    </source>
</evidence>
<dbReference type="PANTHER" id="PTHR30055:SF234">
    <property type="entry name" value="HTH-TYPE TRANSCRIPTIONAL REGULATOR BETI"/>
    <property type="match status" value="1"/>
</dbReference>
<dbReference type="InterPro" id="IPR009057">
    <property type="entry name" value="Homeodomain-like_sf"/>
</dbReference>
<dbReference type="GO" id="GO:0003700">
    <property type="term" value="F:DNA-binding transcription factor activity"/>
    <property type="evidence" value="ECO:0007669"/>
    <property type="project" value="TreeGrafter"/>
</dbReference>
<dbReference type="KEGG" id="parq:DSM112329_04624"/>
<dbReference type="EMBL" id="CP114014">
    <property type="protein sequence ID" value="XAY07734.1"/>
    <property type="molecule type" value="Genomic_DNA"/>
</dbReference>
<evidence type="ECO:0000256" key="4">
    <source>
        <dbReference type="PROSITE-ProRule" id="PRU00335"/>
    </source>
</evidence>
<evidence type="ECO:0000256" key="2">
    <source>
        <dbReference type="ARBA" id="ARBA00023125"/>
    </source>
</evidence>
<dbReference type="AlphaFoldDB" id="A0AAU7B1D8"/>
<keyword evidence="3" id="KW-0804">Transcription</keyword>
<reference evidence="6" key="1">
    <citation type="submission" date="2022-12" db="EMBL/GenBank/DDBJ databases">
        <title>Paraconexibacter alkalitolerans sp. nov. and Baekduia alba sp. nov., isolated from soil and emended description of the genera Paraconexibacter (Chun et al., 2020) and Baekduia (An et al., 2020).</title>
        <authorList>
            <person name="Vieira S."/>
            <person name="Huber K.J."/>
            <person name="Geppert A."/>
            <person name="Wolf J."/>
            <person name="Neumann-Schaal M."/>
            <person name="Muesken M."/>
            <person name="Overmann J."/>
        </authorList>
    </citation>
    <scope>NUCLEOTIDE SEQUENCE</scope>
    <source>
        <strain evidence="6">AEG42_29</strain>
    </source>
</reference>
<name>A0AAU7B1D8_9ACTN</name>
<dbReference type="Pfam" id="PF21313">
    <property type="entry name" value="EthR_C"/>
    <property type="match status" value="1"/>
</dbReference>
<dbReference type="PROSITE" id="PS50977">
    <property type="entry name" value="HTH_TETR_2"/>
    <property type="match status" value="1"/>
</dbReference>
<dbReference type="InterPro" id="IPR050109">
    <property type="entry name" value="HTH-type_TetR-like_transc_reg"/>
</dbReference>
<dbReference type="Gene3D" id="1.10.10.60">
    <property type="entry name" value="Homeodomain-like"/>
    <property type="match status" value="1"/>
</dbReference>
<keyword evidence="2 4" id="KW-0238">DNA-binding</keyword>
<dbReference type="RefSeq" id="WP_354698925.1">
    <property type="nucleotide sequence ID" value="NZ_CP114014.1"/>
</dbReference>
<dbReference type="PANTHER" id="PTHR30055">
    <property type="entry name" value="HTH-TYPE TRANSCRIPTIONAL REGULATOR RUTR"/>
    <property type="match status" value="1"/>
</dbReference>
<organism evidence="6">
    <name type="scientific">Paraconexibacter sp. AEG42_29</name>
    <dbReference type="NCBI Taxonomy" id="2997339"/>
    <lineage>
        <taxon>Bacteria</taxon>
        <taxon>Bacillati</taxon>
        <taxon>Actinomycetota</taxon>
        <taxon>Thermoleophilia</taxon>
        <taxon>Solirubrobacterales</taxon>
        <taxon>Paraconexibacteraceae</taxon>
        <taxon>Paraconexibacter</taxon>
    </lineage>
</organism>
<accession>A0AAU7B1D8</accession>
<dbReference type="InterPro" id="IPR036271">
    <property type="entry name" value="Tet_transcr_reg_TetR-rel_C_sf"/>
</dbReference>
<keyword evidence="1" id="KW-0805">Transcription regulation</keyword>
<dbReference type="SUPFAM" id="SSF46689">
    <property type="entry name" value="Homeodomain-like"/>
    <property type="match status" value="1"/>
</dbReference>
<dbReference type="Pfam" id="PF00440">
    <property type="entry name" value="TetR_N"/>
    <property type="match status" value="1"/>
</dbReference>
<dbReference type="InterPro" id="IPR001647">
    <property type="entry name" value="HTH_TetR"/>
</dbReference>
<feature type="DNA-binding region" description="H-T-H motif" evidence="4">
    <location>
        <begin position="40"/>
        <end position="59"/>
    </location>
</feature>
<sequence>MSPLARRSTHVAEKRRLGAASLLDAAEALVAAGAPFGELSIDAIAKQAGFSRATFYAYFADKRALALALGERLAAELARGTEPWLRDGTGDVRGTLGELLRTFAAHQGAVRALVEGATYDEDVAALWRRVHEGFRVLARDRLLASNPRITADEADARAYVLVWSTERSITEHLAWPTLAEDALLDALVHVWRGALGDETA</sequence>
<evidence type="ECO:0000256" key="1">
    <source>
        <dbReference type="ARBA" id="ARBA00023015"/>
    </source>
</evidence>
<proteinExistence type="predicted"/>
<dbReference type="InterPro" id="IPR049397">
    <property type="entry name" value="EthR_C"/>
</dbReference>
<feature type="domain" description="HTH tetR-type" evidence="5">
    <location>
        <begin position="16"/>
        <end position="77"/>
    </location>
</feature>
<protein>
    <submittedName>
        <fullName evidence="6">HTH-type transcriptional regulator EthR</fullName>
    </submittedName>
</protein>
<gene>
    <name evidence="6" type="primary">ethR_10</name>
    <name evidence="6" type="ORF">DSM112329_04624</name>
</gene>